<comment type="caution">
    <text evidence="10">The sequence shown here is derived from an EMBL/GenBank/DDBJ whole genome shotgun (WGS) entry which is preliminary data.</text>
</comment>
<dbReference type="EMBL" id="JAJVCN010000002">
    <property type="protein sequence ID" value="MCE7006186.1"/>
    <property type="molecule type" value="Genomic_DNA"/>
</dbReference>
<evidence type="ECO:0000259" key="6">
    <source>
        <dbReference type="Pfam" id="PF02836"/>
    </source>
</evidence>
<comment type="similarity">
    <text evidence="1">Belongs to the glycosyl hydrolase 2 family.</text>
</comment>
<accession>A0ABS8ZEE0</accession>
<evidence type="ECO:0000259" key="9">
    <source>
        <dbReference type="Pfam" id="PF22666"/>
    </source>
</evidence>
<dbReference type="RefSeq" id="WP_233727688.1">
    <property type="nucleotide sequence ID" value="NZ_JAJVCN010000002.1"/>
</dbReference>
<protein>
    <submittedName>
        <fullName evidence="10">Exo-beta-D-glucosaminidase</fullName>
    </submittedName>
</protein>
<sequence length="882" mass="95834">MRRRRAGLAVIAATTLMFSLLSAMPASSAPSLTMAAGQVTTIPDWRLQTSRSATADGATYSNPTFNDTSWLPVAARSTVLAGLIANNRYADVNFGENLKSVNRNDFNVPWWYRKSFTASQPAGTNTFLKLKGGIISRAEVWVNGTRVAGTDTVIGAYPTREYNVTSLIRNGTNAIAIKAMPSDPSKDLLIHFVDWSQLPPDRNQGLFRDVQLANSGPVSLRDLRVSTDLPLPSLTSADVTVKVNARNDSTQAVSTQVAGTIDNVNFTQPVSLAAGETKTVTFNPSNTPGLRLTSPRVWWPFTMGDQPMYDASVSASVSGTVSDTASTSFGVREITSRIANGGGRQFVINGKPFLVRGGGWASDLFLRTNLRNIEDQLNLVKSMNLNTIRLEGKPENDELYEMTDRLGIMVLTGWECCSAWESYSSFNAEKNRVAGESAESEGKRIRNHPSVLGFLIASDLATPAAQEKIYLDALARADWNLPIVASASNKSSPQLGNSGMKMEGPYWWEPPVYWYNKQMGGAAGFASEIGPGPTIPEMDELKKFLTQSQINSLTNYNTTQYHLSPSGTFGKLSFWGTALDNRYGKPANVDEFVRKAQLANYETNRAQFEAFADNWSDGSNPSTGVIYWMLNDPWPKLFWHLYNYNLATAGSYFGAKTALRPLHVQYSYDDRSLAVVNTGLQNVSGLSVQVTLFNADGTQKADETRSVSSTGNATAKVGTLPQPSDLSSTYFARLILKNSAGQVIDRNVYWLSTKADTLNYGSSTWYHTPQSAYADLKGPNSLPAGSVNASTTSTVEGANTKTTVTITGTGSEVSFFLRASVRKGNGGAEVLPQDWSDNYVTLWPGETLTLTATYRTADLGGASPVVQLSGHNITTRNLPTSR</sequence>
<dbReference type="InterPro" id="IPR017853">
    <property type="entry name" value="GH"/>
</dbReference>
<dbReference type="InterPro" id="IPR041447">
    <property type="entry name" value="Mannosidase_ig"/>
</dbReference>
<dbReference type="Pfam" id="PF18368">
    <property type="entry name" value="Ig_GlcNase"/>
    <property type="match status" value="1"/>
</dbReference>
<evidence type="ECO:0000256" key="3">
    <source>
        <dbReference type="ARBA" id="ARBA00023295"/>
    </source>
</evidence>
<evidence type="ECO:0000313" key="10">
    <source>
        <dbReference type="EMBL" id="MCE7006186.1"/>
    </source>
</evidence>
<organism evidence="10 11">
    <name type="scientific">Kibdelosporangium philippinense</name>
    <dbReference type="NCBI Taxonomy" id="211113"/>
    <lineage>
        <taxon>Bacteria</taxon>
        <taxon>Bacillati</taxon>
        <taxon>Actinomycetota</taxon>
        <taxon>Actinomycetes</taxon>
        <taxon>Pseudonocardiales</taxon>
        <taxon>Pseudonocardiaceae</taxon>
        <taxon>Kibdelosporangium</taxon>
    </lineage>
</organism>
<proteinExistence type="inferred from homology"/>
<evidence type="ECO:0000256" key="2">
    <source>
        <dbReference type="ARBA" id="ARBA00022801"/>
    </source>
</evidence>
<gene>
    <name evidence="10" type="ORF">LWC34_25595</name>
</gene>
<dbReference type="SUPFAM" id="SSF51445">
    <property type="entry name" value="(Trans)glycosidases"/>
    <property type="match status" value="1"/>
</dbReference>
<dbReference type="Proteomes" id="UP001521150">
    <property type="component" value="Unassembled WGS sequence"/>
</dbReference>
<feature type="signal peptide" evidence="4">
    <location>
        <begin position="1"/>
        <end position="28"/>
    </location>
</feature>
<dbReference type="SUPFAM" id="SSF49785">
    <property type="entry name" value="Galactose-binding domain-like"/>
    <property type="match status" value="1"/>
</dbReference>
<dbReference type="InterPro" id="IPR006103">
    <property type="entry name" value="Glyco_hydro_2_cat"/>
</dbReference>
<keyword evidence="3" id="KW-0326">Glycosidase</keyword>
<dbReference type="InterPro" id="IPR008979">
    <property type="entry name" value="Galactose-bd-like_sf"/>
</dbReference>
<dbReference type="InterPro" id="IPR006102">
    <property type="entry name" value="Ig-like_GH2"/>
</dbReference>
<dbReference type="Pfam" id="PF00703">
    <property type="entry name" value="Glyco_hydro_2"/>
    <property type="match status" value="1"/>
</dbReference>
<keyword evidence="2" id="KW-0378">Hydrolase</keyword>
<dbReference type="InterPro" id="IPR054593">
    <property type="entry name" value="Beta-mannosidase-like_N2"/>
</dbReference>
<dbReference type="PANTHER" id="PTHR43536:SF1">
    <property type="entry name" value="MANNOSYLGLYCOPROTEIN ENDO-BETA-MANNOSIDASE"/>
    <property type="match status" value="1"/>
</dbReference>
<dbReference type="InterPro" id="IPR041351">
    <property type="entry name" value="Ig_GlcNase"/>
</dbReference>
<evidence type="ECO:0000259" key="5">
    <source>
        <dbReference type="Pfam" id="PF00703"/>
    </source>
</evidence>
<evidence type="ECO:0000313" key="11">
    <source>
        <dbReference type="Proteomes" id="UP001521150"/>
    </source>
</evidence>
<dbReference type="Gene3D" id="3.20.20.80">
    <property type="entry name" value="Glycosidases"/>
    <property type="match status" value="1"/>
</dbReference>
<dbReference type="InterPro" id="IPR043534">
    <property type="entry name" value="EBDG/EBM"/>
</dbReference>
<evidence type="ECO:0000259" key="7">
    <source>
        <dbReference type="Pfam" id="PF17786"/>
    </source>
</evidence>
<dbReference type="Pfam" id="PF22666">
    <property type="entry name" value="Glyco_hydro_2_N2"/>
    <property type="match status" value="1"/>
</dbReference>
<reference evidence="10 11" key="1">
    <citation type="submission" date="2021-12" db="EMBL/GenBank/DDBJ databases">
        <title>Genome sequence of Kibdelosporangium philippinense ATCC 49844.</title>
        <authorList>
            <person name="Fedorov E.A."/>
            <person name="Omeragic M."/>
            <person name="Shalygina K.F."/>
            <person name="Maclea K.S."/>
        </authorList>
    </citation>
    <scope>NUCLEOTIDE SEQUENCE [LARGE SCALE GENOMIC DNA]</scope>
    <source>
        <strain evidence="10 11">ATCC 49844</strain>
    </source>
</reference>
<dbReference type="InterPro" id="IPR013783">
    <property type="entry name" value="Ig-like_fold"/>
</dbReference>
<feature type="domain" description="Beta-mannosidase-like galactose-binding" evidence="9">
    <location>
        <begin position="66"/>
        <end position="179"/>
    </location>
</feature>
<dbReference type="InterPro" id="IPR036156">
    <property type="entry name" value="Beta-gal/glucu_dom_sf"/>
</dbReference>
<keyword evidence="4" id="KW-0732">Signal</keyword>
<evidence type="ECO:0000259" key="8">
    <source>
        <dbReference type="Pfam" id="PF18368"/>
    </source>
</evidence>
<feature type="chain" id="PRO_5045090695" evidence="4">
    <location>
        <begin position="29"/>
        <end position="882"/>
    </location>
</feature>
<keyword evidence="11" id="KW-1185">Reference proteome</keyword>
<feature type="domain" description="Glycoside hydrolase family 2 catalytic" evidence="6">
    <location>
        <begin position="344"/>
        <end position="453"/>
    </location>
</feature>
<dbReference type="Pfam" id="PF17786">
    <property type="entry name" value="Mannosidase_ig"/>
    <property type="match status" value="1"/>
</dbReference>
<feature type="domain" description="Mannosidase Ig/CBM-like" evidence="7">
    <location>
        <begin position="672"/>
        <end position="752"/>
    </location>
</feature>
<dbReference type="SUPFAM" id="SSF49303">
    <property type="entry name" value="beta-Galactosidase/glucuronidase domain"/>
    <property type="match status" value="3"/>
</dbReference>
<feature type="domain" description="Glycoside hydrolase family 2 immunoglobulin-like beta-sandwich" evidence="5">
    <location>
        <begin position="219"/>
        <end position="332"/>
    </location>
</feature>
<evidence type="ECO:0000256" key="4">
    <source>
        <dbReference type="SAM" id="SignalP"/>
    </source>
</evidence>
<name>A0ABS8ZEE0_9PSEU</name>
<dbReference type="Pfam" id="PF02836">
    <property type="entry name" value="Glyco_hydro_2_C"/>
    <property type="match status" value="1"/>
</dbReference>
<dbReference type="Gene3D" id="2.60.120.260">
    <property type="entry name" value="Galactose-binding domain-like"/>
    <property type="match status" value="1"/>
</dbReference>
<feature type="domain" description="Exo-beta-D-glucosaminidase Ig-fold" evidence="8">
    <location>
        <begin position="765"/>
        <end position="873"/>
    </location>
</feature>
<dbReference type="Gene3D" id="2.60.40.10">
    <property type="entry name" value="Immunoglobulins"/>
    <property type="match status" value="3"/>
</dbReference>
<evidence type="ECO:0000256" key="1">
    <source>
        <dbReference type="ARBA" id="ARBA00007401"/>
    </source>
</evidence>
<dbReference type="PANTHER" id="PTHR43536">
    <property type="entry name" value="MANNOSYLGLYCOPROTEIN ENDO-BETA-MANNOSIDASE"/>
    <property type="match status" value="1"/>
</dbReference>